<keyword evidence="1" id="KW-0732">Signal</keyword>
<name>A0A6M0QNJ0_9RHOB</name>
<dbReference type="NCBIfam" id="TIGR01643">
    <property type="entry name" value="YD_repeat_2x"/>
    <property type="match status" value="1"/>
</dbReference>
<feature type="signal peptide" evidence="1">
    <location>
        <begin position="1"/>
        <end position="21"/>
    </location>
</feature>
<dbReference type="RefSeq" id="WP_164623054.1">
    <property type="nucleotide sequence ID" value="NZ_JAAIVJ010000001.1"/>
</dbReference>
<proteinExistence type="predicted"/>
<keyword evidence="3" id="KW-1185">Reference proteome</keyword>
<evidence type="ECO:0000313" key="3">
    <source>
        <dbReference type="Proteomes" id="UP000477782"/>
    </source>
</evidence>
<feature type="chain" id="PRO_5026961247" evidence="1">
    <location>
        <begin position="22"/>
        <end position="175"/>
    </location>
</feature>
<evidence type="ECO:0000313" key="2">
    <source>
        <dbReference type="EMBL" id="NEY89038.1"/>
    </source>
</evidence>
<organism evidence="2 3">
    <name type="scientific">Tabrizicola oligotrophica</name>
    <dbReference type="NCBI Taxonomy" id="2710650"/>
    <lineage>
        <taxon>Bacteria</taxon>
        <taxon>Pseudomonadati</taxon>
        <taxon>Pseudomonadota</taxon>
        <taxon>Alphaproteobacteria</taxon>
        <taxon>Rhodobacterales</taxon>
        <taxon>Paracoccaceae</taxon>
        <taxon>Tabrizicola</taxon>
    </lineage>
</organism>
<sequence>MMRLRLVLPAVALALAGPASAQIDFTAMPEGCNWKIRYSSGQVVTETYLGRKGGKHRTRVTAGETPVREMTYDAQGRMIRKDWSDGNWETFSPYSCFDIVGSCTYRYRNSSGADQKIVSETIAKGAGFQVRAGPVDGPPYPVEYFETGSFGLMLRNKASNYSARLVEIRNCDPGS</sequence>
<gene>
    <name evidence="2" type="ORF">G4Z14_01910</name>
</gene>
<dbReference type="EMBL" id="JAAIVJ010000001">
    <property type="protein sequence ID" value="NEY89038.1"/>
    <property type="molecule type" value="Genomic_DNA"/>
</dbReference>
<reference evidence="2 3" key="1">
    <citation type="submission" date="2020-02" db="EMBL/GenBank/DDBJ databases">
        <authorList>
            <person name="Chen W.-M."/>
        </authorList>
    </citation>
    <scope>NUCLEOTIDE SEQUENCE [LARGE SCALE GENOMIC DNA]</scope>
    <source>
        <strain evidence="2 3">KMS-5</strain>
    </source>
</reference>
<comment type="caution">
    <text evidence="2">The sequence shown here is derived from an EMBL/GenBank/DDBJ whole genome shotgun (WGS) entry which is preliminary data.</text>
</comment>
<accession>A0A6M0QNJ0</accession>
<dbReference type="InterPro" id="IPR006530">
    <property type="entry name" value="YD"/>
</dbReference>
<evidence type="ECO:0000256" key="1">
    <source>
        <dbReference type="SAM" id="SignalP"/>
    </source>
</evidence>
<dbReference type="Proteomes" id="UP000477782">
    <property type="component" value="Unassembled WGS sequence"/>
</dbReference>
<protein>
    <submittedName>
        <fullName evidence="2">Uncharacterized protein</fullName>
    </submittedName>
</protein>
<dbReference type="AlphaFoldDB" id="A0A6M0QNJ0"/>